<name>A0A2I0VHS6_9ASPA</name>
<protein>
    <submittedName>
        <fullName evidence="2">Uncharacterized protein</fullName>
    </submittedName>
</protein>
<feature type="compositionally biased region" description="Polar residues" evidence="1">
    <location>
        <begin position="26"/>
        <end position="41"/>
    </location>
</feature>
<dbReference type="AlphaFoldDB" id="A0A2I0VHS6"/>
<feature type="region of interest" description="Disordered" evidence="1">
    <location>
        <begin position="1"/>
        <end position="51"/>
    </location>
</feature>
<evidence type="ECO:0000313" key="2">
    <source>
        <dbReference type="EMBL" id="PKU62968.1"/>
    </source>
</evidence>
<dbReference type="Proteomes" id="UP000233837">
    <property type="component" value="Unassembled WGS sequence"/>
</dbReference>
<gene>
    <name evidence="2" type="ORF">MA16_Dca028758</name>
</gene>
<organism evidence="2 3">
    <name type="scientific">Dendrobium catenatum</name>
    <dbReference type="NCBI Taxonomy" id="906689"/>
    <lineage>
        <taxon>Eukaryota</taxon>
        <taxon>Viridiplantae</taxon>
        <taxon>Streptophyta</taxon>
        <taxon>Embryophyta</taxon>
        <taxon>Tracheophyta</taxon>
        <taxon>Spermatophyta</taxon>
        <taxon>Magnoliopsida</taxon>
        <taxon>Liliopsida</taxon>
        <taxon>Asparagales</taxon>
        <taxon>Orchidaceae</taxon>
        <taxon>Epidendroideae</taxon>
        <taxon>Malaxideae</taxon>
        <taxon>Dendrobiinae</taxon>
        <taxon>Dendrobium</taxon>
    </lineage>
</organism>
<dbReference type="EMBL" id="KZ504180">
    <property type="protein sequence ID" value="PKU62968.1"/>
    <property type="molecule type" value="Genomic_DNA"/>
</dbReference>
<sequence length="219" mass="23605">MDSPVGIPLSGNPQNPPPPVLPSPSTNGNPLSQNSQSSENPTNPPALCNGPPAIFTAEEMHELMAATPFDYAFFGYMRVGRCREAGTTSMVGLRVCTVLSTMARTLSAACGWLASSGTACLKTMITINPFFHILGGEPTGNRGVDLAFFLNLDRSVSLFLSRIILSSWEQKSLLLLESEKLRFLNDNNFVRCKFVSVLKISIDVGSSSNLCLILSLNDC</sequence>
<proteinExistence type="predicted"/>
<reference evidence="2 3" key="1">
    <citation type="journal article" date="2016" name="Sci. Rep.">
        <title>The Dendrobium catenatum Lindl. genome sequence provides insights into polysaccharide synthase, floral development and adaptive evolution.</title>
        <authorList>
            <person name="Zhang G.Q."/>
            <person name="Xu Q."/>
            <person name="Bian C."/>
            <person name="Tsai W.C."/>
            <person name="Yeh C.M."/>
            <person name="Liu K.W."/>
            <person name="Yoshida K."/>
            <person name="Zhang L.S."/>
            <person name="Chang S.B."/>
            <person name="Chen F."/>
            <person name="Shi Y."/>
            <person name="Su Y.Y."/>
            <person name="Zhang Y.Q."/>
            <person name="Chen L.J."/>
            <person name="Yin Y."/>
            <person name="Lin M."/>
            <person name="Huang H."/>
            <person name="Deng H."/>
            <person name="Wang Z.W."/>
            <person name="Zhu S.L."/>
            <person name="Zhao X."/>
            <person name="Deng C."/>
            <person name="Niu S.C."/>
            <person name="Huang J."/>
            <person name="Wang M."/>
            <person name="Liu G.H."/>
            <person name="Yang H.J."/>
            <person name="Xiao X.J."/>
            <person name="Hsiao Y.Y."/>
            <person name="Wu W.L."/>
            <person name="Chen Y.Y."/>
            <person name="Mitsuda N."/>
            <person name="Ohme-Takagi M."/>
            <person name="Luo Y.B."/>
            <person name="Van de Peer Y."/>
            <person name="Liu Z.J."/>
        </authorList>
    </citation>
    <scope>NUCLEOTIDE SEQUENCE [LARGE SCALE GENOMIC DNA]</scope>
    <source>
        <tissue evidence="2">The whole plant</tissue>
    </source>
</reference>
<accession>A0A2I0VHS6</accession>
<evidence type="ECO:0000256" key="1">
    <source>
        <dbReference type="SAM" id="MobiDB-lite"/>
    </source>
</evidence>
<reference evidence="2 3" key="2">
    <citation type="journal article" date="2017" name="Nature">
        <title>The Apostasia genome and the evolution of orchids.</title>
        <authorList>
            <person name="Zhang G.Q."/>
            <person name="Liu K.W."/>
            <person name="Li Z."/>
            <person name="Lohaus R."/>
            <person name="Hsiao Y.Y."/>
            <person name="Niu S.C."/>
            <person name="Wang J.Y."/>
            <person name="Lin Y.C."/>
            <person name="Xu Q."/>
            <person name="Chen L.J."/>
            <person name="Yoshida K."/>
            <person name="Fujiwara S."/>
            <person name="Wang Z.W."/>
            <person name="Zhang Y.Q."/>
            <person name="Mitsuda N."/>
            <person name="Wang M."/>
            <person name="Liu G.H."/>
            <person name="Pecoraro L."/>
            <person name="Huang H.X."/>
            <person name="Xiao X.J."/>
            <person name="Lin M."/>
            <person name="Wu X.Y."/>
            <person name="Wu W.L."/>
            <person name="Chen Y.Y."/>
            <person name="Chang S.B."/>
            <person name="Sakamoto S."/>
            <person name="Ohme-Takagi M."/>
            <person name="Yagi M."/>
            <person name="Zeng S.J."/>
            <person name="Shen C.Y."/>
            <person name="Yeh C.M."/>
            <person name="Luo Y.B."/>
            <person name="Tsai W.C."/>
            <person name="Van de Peer Y."/>
            <person name="Liu Z.J."/>
        </authorList>
    </citation>
    <scope>NUCLEOTIDE SEQUENCE [LARGE SCALE GENOMIC DNA]</scope>
    <source>
        <tissue evidence="2">The whole plant</tissue>
    </source>
</reference>
<evidence type="ECO:0000313" key="3">
    <source>
        <dbReference type="Proteomes" id="UP000233837"/>
    </source>
</evidence>
<keyword evidence="3" id="KW-1185">Reference proteome</keyword>